<dbReference type="PROSITE" id="PS50005">
    <property type="entry name" value="TPR"/>
    <property type="match status" value="1"/>
</dbReference>
<sequence>MTTVSRMHFRAKGLLLCALTMSTVGAWAHAQDGVTTQLLGKAHALETRGRMDLAKQQWQQVLLSDPNNTEALAGMARAAKSQGHIDEANQYLARLRQINPSDPNISRVENMGTAQDSNVLLRQAGQLSQQGQYARSMALLKQVYGNTPPDGEPALSYYQTEAATEETRPQAIAGLRALMDKYPNDPRYAVALGKILTYNPRTRAEGRKLLARYPNDSDAVSSLQQATSWDQAAGDARRTAVHHQAAPAQTPEEKAAIAERSEMGRELQAAYAALNNKRYSEAEQRFQVLLDKNPNDVKALAGLGYIRMNQANFGGAISYFSQAEQAGDHSAGLEKALADSRFYYTMREASGALAEDDLQTALTQFQAALAMRPDDDGALQGLGGTLLKAEQAEPAISVYTTYTRLHPQDLQAWKGLFMAYSSANQFDLALGVDRRIPSGIHSRLMRDPDYLRTLASVYSATNRDIEAQRILQAALSLPFPADARGLRADVQMQYAALLSAAGRQEQASALYREVLAADSTNTSAWVGLVQADHGMGNDVDAFAQLQQMPAANYQAAMQEPGFATTVASIYISQGHDDLAQNVLEQFLNAQQQAGQKPFVAAQVTLANLYLKHGNTEKAFPLFENILTNNPDRPDAWKGLLNSLHATGHDQEALAEIQQMSPEMRRQLEADPDYLQTVGNIYAALGHPQDAMRFLNRAQAHYKMMGMVPPSGVDIQAAWLLFNTGNDNALFKQLMMLGGRRDLTDEQRRQVQTIWASWAVRRSQQALAAGNPRRAIALLNAAAQAFPNNPGVLKALGNGYAAAGLPKEAIQIFRAQDMSAGSAADYRGAVGAALSANDLKDAEIWLRFGLNQYPRDSQLLGLAAKFETARGNAAALRIIIARACSRCRDRIPAKSWLKRWPTRLLLAPCRIRLPRRTSLRCSRSRTCRSIAWALPRLRCSALICRATTEQPFSRL</sequence>
<dbReference type="SUPFAM" id="SSF48452">
    <property type="entry name" value="TPR-like"/>
    <property type="match status" value="3"/>
</dbReference>
<evidence type="ECO:0000259" key="3">
    <source>
        <dbReference type="Pfam" id="PF25064"/>
    </source>
</evidence>
<proteinExistence type="predicted"/>
<dbReference type="Gene3D" id="1.25.40.10">
    <property type="entry name" value="Tetratricopeptide repeat domain"/>
    <property type="match status" value="4"/>
</dbReference>
<evidence type="ECO:0000256" key="1">
    <source>
        <dbReference type="PROSITE-ProRule" id="PRU00339"/>
    </source>
</evidence>
<dbReference type="InterPro" id="IPR056835">
    <property type="entry name" value="ARM_TT21_5th"/>
</dbReference>
<name>A0ABW1ZG86_9BACT</name>
<dbReference type="Proteomes" id="UP001596391">
    <property type="component" value="Unassembled WGS sequence"/>
</dbReference>
<dbReference type="RefSeq" id="WP_390236285.1">
    <property type="nucleotide sequence ID" value="NZ_JBHSWI010000001.1"/>
</dbReference>
<dbReference type="InterPro" id="IPR019734">
    <property type="entry name" value="TPR_rpt"/>
</dbReference>
<gene>
    <name evidence="4" type="ORF">ACFQBQ_17950</name>
</gene>
<keyword evidence="5" id="KW-1185">Reference proteome</keyword>
<dbReference type="SMART" id="SM00028">
    <property type="entry name" value="TPR"/>
    <property type="match status" value="8"/>
</dbReference>
<accession>A0ABW1ZG86</accession>
<feature type="domain" description="Tetratricopeptide repeat protein 21A/21B fifth ARM repeats" evidence="3">
    <location>
        <begin position="600"/>
        <end position="700"/>
    </location>
</feature>
<evidence type="ECO:0000313" key="4">
    <source>
        <dbReference type="EMBL" id="MFC6647420.1"/>
    </source>
</evidence>
<feature type="repeat" description="TPR" evidence="1">
    <location>
        <begin position="599"/>
        <end position="632"/>
    </location>
</feature>
<dbReference type="Pfam" id="PF13432">
    <property type="entry name" value="TPR_16"/>
    <property type="match status" value="1"/>
</dbReference>
<evidence type="ECO:0000313" key="5">
    <source>
        <dbReference type="Proteomes" id="UP001596391"/>
    </source>
</evidence>
<organism evidence="4 5">
    <name type="scientific">Granulicella cerasi</name>
    <dbReference type="NCBI Taxonomy" id="741063"/>
    <lineage>
        <taxon>Bacteria</taxon>
        <taxon>Pseudomonadati</taxon>
        <taxon>Acidobacteriota</taxon>
        <taxon>Terriglobia</taxon>
        <taxon>Terriglobales</taxon>
        <taxon>Acidobacteriaceae</taxon>
        <taxon>Granulicella</taxon>
    </lineage>
</organism>
<dbReference type="Pfam" id="PF25064">
    <property type="entry name" value="ARM_TT21_5th"/>
    <property type="match status" value="1"/>
</dbReference>
<dbReference type="Pfam" id="PF14559">
    <property type="entry name" value="TPR_19"/>
    <property type="match status" value="3"/>
</dbReference>
<keyword evidence="1" id="KW-0802">TPR repeat</keyword>
<keyword evidence="2" id="KW-0732">Signal</keyword>
<dbReference type="InterPro" id="IPR011990">
    <property type="entry name" value="TPR-like_helical_dom_sf"/>
</dbReference>
<comment type="caution">
    <text evidence="4">The sequence shown here is derived from an EMBL/GenBank/DDBJ whole genome shotgun (WGS) entry which is preliminary data.</text>
</comment>
<protein>
    <submittedName>
        <fullName evidence="4">Tetratricopeptide repeat protein</fullName>
    </submittedName>
</protein>
<dbReference type="PANTHER" id="PTHR12558">
    <property type="entry name" value="CELL DIVISION CYCLE 16,23,27"/>
    <property type="match status" value="1"/>
</dbReference>
<dbReference type="EMBL" id="JBHSWI010000001">
    <property type="protein sequence ID" value="MFC6647420.1"/>
    <property type="molecule type" value="Genomic_DNA"/>
</dbReference>
<reference evidence="5" key="1">
    <citation type="journal article" date="2019" name="Int. J. Syst. Evol. Microbiol.">
        <title>The Global Catalogue of Microorganisms (GCM) 10K type strain sequencing project: providing services to taxonomists for standard genome sequencing and annotation.</title>
        <authorList>
            <consortium name="The Broad Institute Genomics Platform"/>
            <consortium name="The Broad Institute Genome Sequencing Center for Infectious Disease"/>
            <person name="Wu L."/>
            <person name="Ma J."/>
        </authorList>
    </citation>
    <scope>NUCLEOTIDE SEQUENCE [LARGE SCALE GENOMIC DNA]</scope>
    <source>
        <strain evidence="5">CGMCC 1.16026</strain>
    </source>
</reference>
<feature type="signal peptide" evidence="2">
    <location>
        <begin position="1"/>
        <end position="30"/>
    </location>
</feature>
<dbReference type="PANTHER" id="PTHR12558:SF13">
    <property type="entry name" value="CELL DIVISION CYCLE PROTEIN 27 HOMOLOG"/>
    <property type="match status" value="1"/>
</dbReference>
<evidence type="ECO:0000256" key="2">
    <source>
        <dbReference type="SAM" id="SignalP"/>
    </source>
</evidence>
<feature type="chain" id="PRO_5045142690" evidence="2">
    <location>
        <begin position="31"/>
        <end position="954"/>
    </location>
</feature>